<dbReference type="SFLD" id="SFLDS00003">
    <property type="entry name" value="Haloacid_Dehalogenase"/>
    <property type="match status" value="1"/>
</dbReference>
<dbReference type="SUPFAM" id="SSF81653">
    <property type="entry name" value="Calcium ATPase, transduction domain A"/>
    <property type="match status" value="1"/>
</dbReference>
<comment type="similarity">
    <text evidence="2 10">Belongs to the cation transport ATPase (P-type) (TC 3.A.3) family. Type IB subfamily.</text>
</comment>
<name>W4L6X9_ENTF1</name>
<evidence type="ECO:0000256" key="9">
    <source>
        <dbReference type="ARBA" id="ARBA00023136"/>
    </source>
</evidence>
<dbReference type="PROSITE" id="PS00154">
    <property type="entry name" value="ATPASE_E1_E2"/>
    <property type="match status" value="1"/>
</dbReference>
<keyword evidence="7" id="KW-1278">Translocase</keyword>
<dbReference type="InterPro" id="IPR036412">
    <property type="entry name" value="HAD-like_sf"/>
</dbReference>
<evidence type="ECO:0000313" key="12">
    <source>
        <dbReference type="EMBL" id="ETW93669.1"/>
    </source>
</evidence>
<dbReference type="GO" id="GO:0043682">
    <property type="term" value="F:P-type divalent copper transporter activity"/>
    <property type="evidence" value="ECO:0007669"/>
    <property type="project" value="TreeGrafter"/>
</dbReference>
<evidence type="ECO:0000313" key="13">
    <source>
        <dbReference type="Proteomes" id="UP000019141"/>
    </source>
</evidence>
<dbReference type="PRINTS" id="PR00119">
    <property type="entry name" value="CATATPASE"/>
</dbReference>
<evidence type="ECO:0000256" key="10">
    <source>
        <dbReference type="RuleBase" id="RU362081"/>
    </source>
</evidence>
<dbReference type="InterPro" id="IPR023299">
    <property type="entry name" value="ATPase_P-typ_cyto_dom_N"/>
</dbReference>
<dbReference type="InterPro" id="IPR044492">
    <property type="entry name" value="P_typ_ATPase_HD_dom"/>
</dbReference>
<keyword evidence="5 10" id="KW-0547">Nucleotide-binding</keyword>
<keyword evidence="13" id="KW-1185">Reference proteome</keyword>
<dbReference type="GO" id="GO:0055070">
    <property type="term" value="P:copper ion homeostasis"/>
    <property type="evidence" value="ECO:0007669"/>
    <property type="project" value="TreeGrafter"/>
</dbReference>
<feature type="transmembrane region" description="Helical" evidence="10">
    <location>
        <begin position="91"/>
        <end position="115"/>
    </location>
</feature>
<keyword evidence="3 10" id="KW-0812">Transmembrane</keyword>
<evidence type="ECO:0000256" key="5">
    <source>
        <dbReference type="ARBA" id="ARBA00022741"/>
    </source>
</evidence>
<keyword evidence="6 10" id="KW-0067">ATP-binding</keyword>
<dbReference type="InterPro" id="IPR027256">
    <property type="entry name" value="P-typ_ATPase_IB"/>
</dbReference>
<sequence length="643" mass="68749">MARLVATEAASSSQTQPRAATVSANTSVEALDTKLGMLSVALGLTAGGAVFPPLTLLGLPVYLYAAGPMITNDLYTSLVKERRVSMASLEFALIGLMLGTGHIFAATLGGFLYLYSKKLILKTEDQSRKALVDVFGQQGGTICVQRDGVDTMVPIEAVEKGELVVVNAGEIIPVDGNIVDGMAGIDQHVLTGEAQMVEKEVGDPVFASTIVLTGRLLIAVEKAGAETAAAQIAEILLQTADFKMSMHSRGEAIADRTALPTLTIGSMGFLSGLSPIAVAALMNANFGYNMRVLAPITMLNYLKQIAKRGILVKDGRAIELLSQVDTVVFDKTGTLTQEQPHIGHIHTVADYTEEMVLRFAASAECNQTHPIAKAILHAADVWGLDQLPVDQATYTLGYGLVVTIGQQRVHVGSPRFMETQHIPIPPTLQEIQQASHHMGYSLVMVAIDHHLAGAIELHTTVRPEAPTLVKQLRQHGITSIYIISGDQEEPTRRLAQSLGVDDYFANVLPENKADLIKALQAEGKTVCYVGDGINDAIALKQSQVSVSLSGASTIATDTAAIVLLDGTLAQLDHLFEIAQHFEENLRRSLWLTILPGLVSMSGVLVFHFGIVFTILLNQVGLAAGMTNAFGRLDIQETHDTTIG</sequence>
<reference evidence="12 13" key="1">
    <citation type="journal article" date="2014" name="Nature">
        <title>An environmental bacterial taxon with a large and distinct metabolic repertoire.</title>
        <authorList>
            <person name="Wilson M.C."/>
            <person name="Mori T."/>
            <person name="Ruckert C."/>
            <person name="Uria A.R."/>
            <person name="Helf M.J."/>
            <person name="Takada K."/>
            <person name="Gernert C."/>
            <person name="Steffens U.A."/>
            <person name="Heycke N."/>
            <person name="Schmitt S."/>
            <person name="Rinke C."/>
            <person name="Helfrich E.J."/>
            <person name="Brachmann A.O."/>
            <person name="Gurgui C."/>
            <person name="Wakimoto T."/>
            <person name="Kracht M."/>
            <person name="Crusemann M."/>
            <person name="Hentschel U."/>
            <person name="Abe I."/>
            <person name="Matsunaga S."/>
            <person name="Kalinowski J."/>
            <person name="Takeyama H."/>
            <person name="Piel J."/>
        </authorList>
    </citation>
    <scope>NUCLEOTIDE SEQUENCE [LARGE SCALE GENOMIC DNA]</scope>
    <source>
        <strain evidence="13">TSY1</strain>
    </source>
</reference>
<dbReference type="Gene3D" id="3.40.1110.10">
    <property type="entry name" value="Calcium-transporting ATPase, cytoplasmic domain N"/>
    <property type="match status" value="1"/>
</dbReference>
<dbReference type="GO" id="GO:0005886">
    <property type="term" value="C:plasma membrane"/>
    <property type="evidence" value="ECO:0007669"/>
    <property type="project" value="UniProtKB-SubCell"/>
</dbReference>
<evidence type="ECO:0000256" key="7">
    <source>
        <dbReference type="ARBA" id="ARBA00022967"/>
    </source>
</evidence>
<dbReference type="EMBL" id="AZHW01001193">
    <property type="protein sequence ID" value="ETW93669.1"/>
    <property type="molecule type" value="Genomic_DNA"/>
</dbReference>
<dbReference type="SFLD" id="SFLDG00002">
    <property type="entry name" value="C1.7:_P-type_atpase_like"/>
    <property type="match status" value="1"/>
</dbReference>
<dbReference type="NCBIfam" id="TIGR01494">
    <property type="entry name" value="ATPase_P-type"/>
    <property type="match status" value="1"/>
</dbReference>
<dbReference type="InterPro" id="IPR008250">
    <property type="entry name" value="ATPase_P-typ_transduc_dom_A_sf"/>
</dbReference>
<feature type="transmembrane region" description="Helical" evidence="10">
    <location>
        <begin position="40"/>
        <end position="65"/>
    </location>
</feature>
<keyword evidence="8 10" id="KW-1133">Transmembrane helix</keyword>
<protein>
    <recommendedName>
        <fullName evidence="11">P-type ATPase A domain-containing protein</fullName>
    </recommendedName>
</protein>
<feature type="transmembrane region" description="Helical" evidence="10">
    <location>
        <begin position="589"/>
        <end position="616"/>
    </location>
</feature>
<evidence type="ECO:0000256" key="3">
    <source>
        <dbReference type="ARBA" id="ARBA00022692"/>
    </source>
</evidence>
<evidence type="ECO:0000256" key="6">
    <source>
        <dbReference type="ARBA" id="ARBA00022840"/>
    </source>
</evidence>
<evidence type="ECO:0000256" key="1">
    <source>
        <dbReference type="ARBA" id="ARBA00004127"/>
    </source>
</evidence>
<dbReference type="GO" id="GO:0005524">
    <property type="term" value="F:ATP binding"/>
    <property type="evidence" value="ECO:0007669"/>
    <property type="project" value="UniProtKB-UniRule"/>
</dbReference>
<gene>
    <name evidence="12" type="ORF">ETSY1_38245</name>
</gene>
<dbReference type="GO" id="GO:0005507">
    <property type="term" value="F:copper ion binding"/>
    <property type="evidence" value="ECO:0007669"/>
    <property type="project" value="TreeGrafter"/>
</dbReference>
<dbReference type="NCBIfam" id="TIGR01525">
    <property type="entry name" value="ATPase-IB_hvy"/>
    <property type="match status" value="1"/>
</dbReference>
<dbReference type="PANTHER" id="PTHR43520">
    <property type="entry name" value="ATP7, ISOFORM B"/>
    <property type="match status" value="1"/>
</dbReference>
<keyword evidence="10" id="KW-1003">Cell membrane</keyword>
<evidence type="ECO:0000256" key="2">
    <source>
        <dbReference type="ARBA" id="ARBA00006024"/>
    </source>
</evidence>
<dbReference type="GO" id="GO:0016887">
    <property type="term" value="F:ATP hydrolysis activity"/>
    <property type="evidence" value="ECO:0007669"/>
    <property type="project" value="InterPro"/>
</dbReference>
<dbReference type="Pfam" id="PF00122">
    <property type="entry name" value="E1-E2_ATPase"/>
    <property type="match status" value="1"/>
</dbReference>
<dbReference type="InterPro" id="IPR023214">
    <property type="entry name" value="HAD_sf"/>
</dbReference>
<comment type="caution">
    <text evidence="12">The sequence shown here is derived from an EMBL/GenBank/DDBJ whole genome shotgun (WGS) entry which is preliminary data.</text>
</comment>
<dbReference type="SUPFAM" id="SSF56784">
    <property type="entry name" value="HAD-like"/>
    <property type="match status" value="1"/>
</dbReference>
<keyword evidence="4 10" id="KW-0479">Metal-binding</keyword>
<dbReference type="InterPro" id="IPR059000">
    <property type="entry name" value="ATPase_P-type_domA"/>
</dbReference>
<dbReference type="GO" id="GO:0012505">
    <property type="term" value="C:endomembrane system"/>
    <property type="evidence" value="ECO:0007669"/>
    <property type="project" value="UniProtKB-SubCell"/>
</dbReference>
<dbReference type="InterPro" id="IPR001757">
    <property type="entry name" value="P_typ_ATPase"/>
</dbReference>
<feature type="domain" description="P-type ATPase A" evidence="11">
    <location>
        <begin position="144"/>
        <end position="235"/>
    </location>
</feature>
<dbReference type="Gene3D" id="2.70.150.10">
    <property type="entry name" value="Calcium-transporting ATPase, cytoplasmic transduction domain A"/>
    <property type="match status" value="1"/>
</dbReference>
<accession>W4L6X9</accession>
<organism evidence="12 13">
    <name type="scientific">Entotheonella factor</name>
    <dbReference type="NCBI Taxonomy" id="1429438"/>
    <lineage>
        <taxon>Bacteria</taxon>
        <taxon>Pseudomonadati</taxon>
        <taxon>Nitrospinota/Tectimicrobiota group</taxon>
        <taxon>Candidatus Tectimicrobiota</taxon>
        <taxon>Candidatus Entotheonellia</taxon>
        <taxon>Candidatus Entotheonellales</taxon>
        <taxon>Candidatus Entotheonellaceae</taxon>
        <taxon>Candidatus Entotheonella</taxon>
    </lineage>
</organism>
<dbReference type="AlphaFoldDB" id="W4L6X9"/>
<dbReference type="Gene3D" id="3.40.50.1000">
    <property type="entry name" value="HAD superfamily/HAD-like"/>
    <property type="match status" value="1"/>
</dbReference>
<dbReference type="InterPro" id="IPR018303">
    <property type="entry name" value="ATPase_P-typ_P_site"/>
</dbReference>
<dbReference type="SFLD" id="SFLDF00027">
    <property type="entry name" value="p-type_atpase"/>
    <property type="match status" value="1"/>
</dbReference>
<dbReference type="HOGENOM" id="CLU_001771_6_3_7"/>
<dbReference type="PRINTS" id="PR00120">
    <property type="entry name" value="HATPASE"/>
</dbReference>
<comment type="subcellular location">
    <subcellularLocation>
        <location evidence="10">Cell membrane</location>
    </subcellularLocation>
    <subcellularLocation>
        <location evidence="1">Endomembrane system</location>
        <topology evidence="1">Multi-pass membrane protein</topology>
    </subcellularLocation>
</comment>
<keyword evidence="9 10" id="KW-0472">Membrane</keyword>
<dbReference type="Pfam" id="PF00702">
    <property type="entry name" value="Hydrolase"/>
    <property type="match status" value="1"/>
</dbReference>
<comment type="caution">
    <text evidence="10">Lacks conserved residue(s) required for the propagation of feature annotation.</text>
</comment>
<proteinExistence type="inferred from homology"/>
<evidence type="ECO:0000256" key="4">
    <source>
        <dbReference type="ARBA" id="ARBA00022723"/>
    </source>
</evidence>
<dbReference type="PANTHER" id="PTHR43520:SF8">
    <property type="entry name" value="P-TYPE CU(+) TRANSPORTER"/>
    <property type="match status" value="1"/>
</dbReference>
<dbReference type="Proteomes" id="UP000019141">
    <property type="component" value="Unassembled WGS sequence"/>
</dbReference>
<evidence type="ECO:0000259" key="11">
    <source>
        <dbReference type="Pfam" id="PF00122"/>
    </source>
</evidence>
<evidence type="ECO:0000256" key="8">
    <source>
        <dbReference type="ARBA" id="ARBA00022989"/>
    </source>
</evidence>